<accession>A0ABW1R7I9</accession>
<reference evidence="2" key="1">
    <citation type="journal article" date="2019" name="Int. J. Syst. Evol. Microbiol.">
        <title>The Global Catalogue of Microorganisms (GCM) 10K type strain sequencing project: providing services to taxonomists for standard genome sequencing and annotation.</title>
        <authorList>
            <consortium name="The Broad Institute Genomics Platform"/>
            <consortium name="The Broad Institute Genome Sequencing Center for Infectious Disease"/>
            <person name="Wu L."/>
            <person name="Ma J."/>
        </authorList>
    </citation>
    <scope>NUCLEOTIDE SEQUENCE [LARGE SCALE GENOMIC DNA]</scope>
    <source>
        <strain evidence="2">CCM 8932</strain>
    </source>
</reference>
<sequence>MDIDGLSGARLERLLSDQKLVDQTVAIALSVGALSERTQQLLRTEPLRDVLMDNTTGMAEELYKVLGK</sequence>
<evidence type="ECO:0000313" key="1">
    <source>
        <dbReference type="EMBL" id="MFC6164731.1"/>
    </source>
</evidence>
<evidence type="ECO:0000313" key="2">
    <source>
        <dbReference type="Proteomes" id="UP001596253"/>
    </source>
</evidence>
<gene>
    <name evidence="1" type="ORF">ACFP3T_08635</name>
</gene>
<protein>
    <submittedName>
        <fullName evidence="1">Uncharacterized protein</fullName>
    </submittedName>
</protein>
<dbReference type="Proteomes" id="UP001596253">
    <property type="component" value="Unassembled WGS sequence"/>
</dbReference>
<organism evidence="1 2">
    <name type="scientific">Lactiplantibacillus dongliensis</name>
    <dbReference type="NCBI Taxonomy" id="2559919"/>
    <lineage>
        <taxon>Bacteria</taxon>
        <taxon>Bacillati</taxon>
        <taxon>Bacillota</taxon>
        <taxon>Bacilli</taxon>
        <taxon>Lactobacillales</taxon>
        <taxon>Lactobacillaceae</taxon>
        <taxon>Lactiplantibacillus</taxon>
    </lineage>
</organism>
<keyword evidence="2" id="KW-1185">Reference proteome</keyword>
<dbReference type="RefSeq" id="WP_137640543.1">
    <property type="nucleotide sequence ID" value="NZ_BJDK01000022.1"/>
</dbReference>
<comment type="caution">
    <text evidence="1">The sequence shown here is derived from an EMBL/GenBank/DDBJ whole genome shotgun (WGS) entry which is preliminary data.</text>
</comment>
<name>A0ABW1R7I9_9LACO</name>
<dbReference type="EMBL" id="JBHSSD010000037">
    <property type="protein sequence ID" value="MFC6164731.1"/>
    <property type="molecule type" value="Genomic_DNA"/>
</dbReference>
<proteinExistence type="predicted"/>